<gene>
    <name evidence="2" type="ORF">O6P43_015397</name>
</gene>
<comment type="caution">
    <text evidence="2">The sequence shown here is derived from an EMBL/GenBank/DDBJ whole genome shotgun (WGS) entry which is preliminary data.</text>
</comment>
<protein>
    <submittedName>
        <fullName evidence="2">Protein ECERIFERUM 26-like</fullName>
    </submittedName>
</protein>
<proteinExistence type="inferred from homology"/>
<dbReference type="AlphaFoldDB" id="A0AAD7LX34"/>
<reference evidence="2" key="1">
    <citation type="journal article" date="2023" name="Science">
        <title>Elucidation of the pathway for biosynthesis of saponin adjuvants from the soapbark tree.</title>
        <authorList>
            <person name="Reed J."/>
            <person name="Orme A."/>
            <person name="El-Demerdash A."/>
            <person name="Owen C."/>
            <person name="Martin L.B.B."/>
            <person name="Misra R.C."/>
            <person name="Kikuchi S."/>
            <person name="Rejzek M."/>
            <person name="Martin A.C."/>
            <person name="Harkess A."/>
            <person name="Leebens-Mack J."/>
            <person name="Louveau T."/>
            <person name="Stephenson M.J."/>
            <person name="Osbourn A."/>
        </authorList>
    </citation>
    <scope>NUCLEOTIDE SEQUENCE</scope>
    <source>
        <strain evidence="2">S10</strain>
    </source>
</reference>
<dbReference type="PANTHER" id="PTHR31642">
    <property type="entry name" value="TRICHOTHECENE 3-O-ACETYLTRANSFERASE"/>
    <property type="match status" value="1"/>
</dbReference>
<evidence type="ECO:0000313" key="3">
    <source>
        <dbReference type="Proteomes" id="UP001163823"/>
    </source>
</evidence>
<keyword evidence="3" id="KW-1185">Reference proteome</keyword>
<dbReference type="PANTHER" id="PTHR31642:SF259">
    <property type="entry name" value="PROTEIN ECERIFERUM 2"/>
    <property type="match status" value="1"/>
</dbReference>
<evidence type="ECO:0000256" key="1">
    <source>
        <dbReference type="ARBA" id="ARBA00009861"/>
    </source>
</evidence>
<dbReference type="EMBL" id="JARAOO010000006">
    <property type="protein sequence ID" value="KAJ7965824.1"/>
    <property type="molecule type" value="Genomic_DNA"/>
</dbReference>
<dbReference type="Pfam" id="PF02458">
    <property type="entry name" value="Transferase"/>
    <property type="match status" value="1"/>
</dbReference>
<dbReference type="KEGG" id="qsa:O6P43_015397"/>
<comment type="similarity">
    <text evidence="1">Belongs to the plant acyltransferase family.</text>
</comment>
<dbReference type="Proteomes" id="UP001163823">
    <property type="component" value="Chromosome 6"/>
</dbReference>
<accession>A0AAD7LX34</accession>
<dbReference type="GO" id="GO:0016747">
    <property type="term" value="F:acyltransferase activity, transferring groups other than amino-acyl groups"/>
    <property type="evidence" value="ECO:0007669"/>
    <property type="project" value="TreeGrafter"/>
</dbReference>
<organism evidence="2 3">
    <name type="scientific">Quillaja saponaria</name>
    <name type="common">Soap bark tree</name>
    <dbReference type="NCBI Taxonomy" id="32244"/>
    <lineage>
        <taxon>Eukaryota</taxon>
        <taxon>Viridiplantae</taxon>
        <taxon>Streptophyta</taxon>
        <taxon>Embryophyta</taxon>
        <taxon>Tracheophyta</taxon>
        <taxon>Spermatophyta</taxon>
        <taxon>Magnoliopsida</taxon>
        <taxon>eudicotyledons</taxon>
        <taxon>Gunneridae</taxon>
        <taxon>Pentapetalae</taxon>
        <taxon>rosids</taxon>
        <taxon>fabids</taxon>
        <taxon>Fabales</taxon>
        <taxon>Quillajaceae</taxon>
        <taxon>Quillaja</taxon>
    </lineage>
</organism>
<dbReference type="Gene3D" id="3.30.559.10">
    <property type="entry name" value="Chloramphenicol acetyltransferase-like domain"/>
    <property type="match status" value="2"/>
</dbReference>
<evidence type="ECO:0000313" key="2">
    <source>
        <dbReference type="EMBL" id="KAJ7965824.1"/>
    </source>
</evidence>
<sequence length="429" mass="47969">MASNILDSLIPSIKISTVVPAQATSEHKNFYELTNMDLAMKLHYIKAVYFFKREAVQGLTTYDFKKPMFQLLDLYSHVSGRIRKSETGRPFIKCNDAGVRIVEADCDKTIHEWFELKGYSLDRSLVYCQVLGPHLGFSPLVFMQFTWFKCGGLSVGLSWAHVLGDAFSASNFINMWGQILTGHVPPNAVHVSNPRKPELPPTVPENPISVKRVNPVGDYWVTASNCKMVTHSFYITATHLDPLVSNQAAKISTFEVLSAIIWKSLFEIREDYGPKTVTICTSNSNRKGNEIGPNNGMVLAIAEANFEIEMFDVSELAELMAEKAVVENHLVEEMVEKDEEKGDFVVYGTNLTFVNLEEANIYGLELNGRKPIFGNYSFNGVGDEGAVLVLPGPTNEKEEGGNGRIVTIVLPEKQLEQLKHKLEREWGIV</sequence>
<dbReference type="InterPro" id="IPR050317">
    <property type="entry name" value="Plant_Fungal_Acyltransferase"/>
</dbReference>
<name>A0AAD7LX34_QUISA</name>
<dbReference type="InterPro" id="IPR023213">
    <property type="entry name" value="CAT-like_dom_sf"/>
</dbReference>